<accession>A0A1H3YB73</accession>
<dbReference type="GO" id="GO:0016757">
    <property type="term" value="F:glycosyltransferase activity"/>
    <property type="evidence" value="ECO:0007669"/>
    <property type="project" value="UniProtKB-KW"/>
</dbReference>
<dbReference type="RefSeq" id="WP_090304822.1">
    <property type="nucleotide sequence ID" value="NZ_FNRK01000003.1"/>
</dbReference>
<organism evidence="4 5">
    <name type="scientific">Eubacterium aggregans</name>
    <dbReference type="NCBI Taxonomy" id="81409"/>
    <lineage>
        <taxon>Bacteria</taxon>
        <taxon>Bacillati</taxon>
        <taxon>Bacillota</taxon>
        <taxon>Clostridia</taxon>
        <taxon>Eubacteriales</taxon>
        <taxon>Eubacteriaceae</taxon>
        <taxon>Eubacterium</taxon>
    </lineage>
</organism>
<evidence type="ECO:0000259" key="3">
    <source>
        <dbReference type="Pfam" id="PF00535"/>
    </source>
</evidence>
<dbReference type="PANTHER" id="PTHR22916">
    <property type="entry name" value="GLYCOSYLTRANSFERASE"/>
    <property type="match status" value="1"/>
</dbReference>
<dbReference type="Pfam" id="PF00535">
    <property type="entry name" value="Glycos_transf_2"/>
    <property type="match status" value="1"/>
</dbReference>
<evidence type="ECO:0000256" key="1">
    <source>
        <dbReference type="ARBA" id="ARBA00022676"/>
    </source>
</evidence>
<evidence type="ECO:0000313" key="5">
    <source>
        <dbReference type="Proteomes" id="UP000199394"/>
    </source>
</evidence>
<reference evidence="4 5" key="1">
    <citation type="submission" date="2016-10" db="EMBL/GenBank/DDBJ databases">
        <authorList>
            <person name="de Groot N.N."/>
        </authorList>
    </citation>
    <scope>NUCLEOTIDE SEQUENCE [LARGE SCALE GENOMIC DNA]</scope>
    <source>
        <strain evidence="4 5">SR12</strain>
    </source>
</reference>
<proteinExistence type="predicted"/>
<name>A0A1H3YB73_9FIRM</name>
<dbReference type="STRING" id="81409.SAMN04515656_103122"/>
<dbReference type="Proteomes" id="UP000199394">
    <property type="component" value="Unassembled WGS sequence"/>
</dbReference>
<evidence type="ECO:0000313" key="4">
    <source>
        <dbReference type="EMBL" id="SEA08261.1"/>
    </source>
</evidence>
<dbReference type="InterPro" id="IPR001173">
    <property type="entry name" value="Glyco_trans_2-like"/>
</dbReference>
<dbReference type="Gene3D" id="3.90.550.10">
    <property type="entry name" value="Spore Coat Polysaccharide Biosynthesis Protein SpsA, Chain A"/>
    <property type="match status" value="1"/>
</dbReference>
<gene>
    <name evidence="4" type="ORF">SAMN04515656_103122</name>
</gene>
<dbReference type="OrthoDB" id="1771649at2"/>
<keyword evidence="5" id="KW-1185">Reference proteome</keyword>
<dbReference type="PANTHER" id="PTHR22916:SF51">
    <property type="entry name" value="GLYCOSYLTRANSFERASE EPSH-RELATED"/>
    <property type="match status" value="1"/>
</dbReference>
<dbReference type="CDD" id="cd00761">
    <property type="entry name" value="Glyco_tranf_GTA_type"/>
    <property type="match status" value="1"/>
</dbReference>
<feature type="domain" description="Glycosyltransferase 2-like" evidence="3">
    <location>
        <begin position="3"/>
        <end position="166"/>
    </location>
</feature>
<protein>
    <submittedName>
        <fullName evidence="4">Glycosyltransferase involved in cell wall bisynthesis</fullName>
    </submittedName>
</protein>
<dbReference type="InterPro" id="IPR029044">
    <property type="entry name" value="Nucleotide-diphossugar_trans"/>
</dbReference>
<dbReference type="AlphaFoldDB" id="A0A1H3YB73"/>
<sequence>MISIIIPIYNVEAYLPRCIKSVINQTYRDLEILLIDDGSPDKCPQICDIYAQKDDRIRVIHKVNGGLSDARNCGINHATGEYLFFLDSDDWLHPNTIEDLYQLLIKQNADISVGNFLRTDSEEIKMQQENGDVFTYNNVEAIGQLFNEHYVEMVVAWGKIYRKNLFDSIRFPVGKLHEDEFTTYKLLYEAKKVVLTERAYLYYWQRADSIMGQKNIHNLVMVIEAYEERALFFENKKLYDYQYKTERTLFWQYMELLEREHFNLLEHQNDIRQKFLQLKKRLDNCKFSLKFTLFYRMYYFNPRITSLMLKIHKVF</sequence>
<dbReference type="EMBL" id="FNRK01000003">
    <property type="protein sequence ID" value="SEA08261.1"/>
    <property type="molecule type" value="Genomic_DNA"/>
</dbReference>
<dbReference type="SUPFAM" id="SSF53448">
    <property type="entry name" value="Nucleotide-diphospho-sugar transferases"/>
    <property type="match status" value="1"/>
</dbReference>
<evidence type="ECO:0000256" key="2">
    <source>
        <dbReference type="ARBA" id="ARBA00022679"/>
    </source>
</evidence>
<keyword evidence="1" id="KW-0328">Glycosyltransferase</keyword>
<keyword evidence="2 4" id="KW-0808">Transferase</keyword>